<name>A0AC58SHT0_TOBAC</name>
<reference evidence="1" key="1">
    <citation type="journal article" date="2014" name="Nat. Commun.">
        <title>The tobacco genome sequence and its comparison with those of tomato and potato.</title>
        <authorList>
            <person name="Sierro N."/>
            <person name="Battey J.N."/>
            <person name="Ouadi S."/>
            <person name="Bakaher N."/>
            <person name="Bovet L."/>
            <person name="Willig A."/>
            <person name="Goepfert S."/>
            <person name="Peitsch M.C."/>
            <person name="Ivanov N.V."/>
        </authorList>
    </citation>
    <scope>NUCLEOTIDE SEQUENCE [LARGE SCALE GENOMIC DNA]</scope>
</reference>
<sequence length="656" mass="74410">MDTQVTERGNTNLRVIMFPWLAYGHISPFLNVSKKLADRGFLIYLCSTPINLKSIVKKIPEKYSVSIQLIEYHLPESPELPPHYHTTNGLPPHLNYTLQKASKLSKPNFSKILKNLKPDLVVYDVLQQWAEGVANEHNIPAVKLLTSGAAVFSYYFNLVKIPGIEFPFPAIYLRNIELVKLGEVMAKSAKQKESDDVDLFTEGNMQIMLMSTSRIIEAKYIDYFSDLSNWKVIPVGPPVQDSMASDADDVELFDWLGKKDENSTVFVSFGSEYFLTKEDMEEIAFGLEISNVNFIWVVRFPKGEEQNLENALPQGFLERIGERGRVLKKWAPQPRILNHPNIGGFISHCGWNSVMESVDFGVPIIAMPIHLDQPLNARLMVELGVAVEIVRDDDGKIYREEIAQVLESVIAGEIGENLRKKVKDVSKNLKCIRVISANNPSLPIKDPMINDADDVELIDWLEKKDENSTLFVNFGSEYFLTKEDMEERAFGLKISNVNFIWVVRFSKGEEQNLEEALPQGFLERIGERGKVLQKWGPKSRILNHTSIGGFISYCDWSSIIKCLDFGVPIIAMPIHLDQPMNARLMVELEIVRDDDSKIHREEILQVLESVISGKIGENLSTKVRDISKNLKSIRGEEIDATAEKLIQLCKNNKKSK</sequence>
<proteinExistence type="predicted"/>
<protein>
    <submittedName>
        <fullName evidence="2">Beta-D-glucosyl crocetin beta-1,6-glucosyltransferase</fullName>
    </submittedName>
</protein>
<keyword evidence="1" id="KW-1185">Reference proteome</keyword>
<gene>
    <name evidence="2" type="primary">LOC107820493</name>
</gene>
<accession>A0AC58SHT0</accession>
<evidence type="ECO:0000313" key="1">
    <source>
        <dbReference type="Proteomes" id="UP000790787"/>
    </source>
</evidence>
<reference evidence="2" key="2">
    <citation type="submission" date="2025-08" db="UniProtKB">
        <authorList>
            <consortium name="RefSeq"/>
        </authorList>
    </citation>
    <scope>IDENTIFICATION</scope>
    <source>
        <tissue evidence="2">Leaf</tissue>
    </source>
</reference>
<evidence type="ECO:0000313" key="2">
    <source>
        <dbReference type="RefSeq" id="XP_075084520.1"/>
    </source>
</evidence>
<organism evidence="1 2">
    <name type="scientific">Nicotiana tabacum</name>
    <name type="common">Common tobacco</name>
    <dbReference type="NCBI Taxonomy" id="4097"/>
    <lineage>
        <taxon>Eukaryota</taxon>
        <taxon>Viridiplantae</taxon>
        <taxon>Streptophyta</taxon>
        <taxon>Embryophyta</taxon>
        <taxon>Tracheophyta</taxon>
        <taxon>Spermatophyta</taxon>
        <taxon>Magnoliopsida</taxon>
        <taxon>eudicotyledons</taxon>
        <taxon>Gunneridae</taxon>
        <taxon>Pentapetalae</taxon>
        <taxon>asterids</taxon>
        <taxon>lamiids</taxon>
        <taxon>Solanales</taxon>
        <taxon>Solanaceae</taxon>
        <taxon>Nicotianoideae</taxon>
        <taxon>Nicotianeae</taxon>
        <taxon>Nicotiana</taxon>
    </lineage>
</organism>
<dbReference type="Proteomes" id="UP000790787">
    <property type="component" value="Chromosome 13"/>
</dbReference>
<dbReference type="RefSeq" id="XP_075084520.1">
    <property type="nucleotide sequence ID" value="XM_075228419.1"/>
</dbReference>